<comment type="caution">
    <text evidence="1">The sequence shown here is derived from an EMBL/GenBank/DDBJ whole genome shotgun (WGS) entry which is preliminary data.</text>
</comment>
<name>A0ABU9VFQ9_9BACI</name>
<dbReference type="EMBL" id="JBCITK010000001">
    <property type="protein sequence ID" value="MEN0642743.1"/>
    <property type="molecule type" value="Genomic_DNA"/>
</dbReference>
<evidence type="ECO:0000313" key="2">
    <source>
        <dbReference type="Proteomes" id="UP001418796"/>
    </source>
</evidence>
<dbReference type="InterPro" id="IPR046169">
    <property type="entry name" value="DUF6171"/>
</dbReference>
<sequence>MACVGCLLKEEMRKLSIQQLVDEQLAYETDVIDEVGYQTRLSICEQCPSLLANTTCKHCGCFVGYRAKLAYKSCPYPGEDRWNE</sequence>
<dbReference type="RefSeq" id="WP_343129821.1">
    <property type="nucleotide sequence ID" value="NZ_JBCITK010000001.1"/>
</dbReference>
<reference evidence="1 2" key="1">
    <citation type="submission" date="2024-03" db="EMBL/GenBank/DDBJ databases">
        <title>Bacilli Hybrid Assemblies.</title>
        <authorList>
            <person name="Kovac J."/>
        </authorList>
    </citation>
    <scope>NUCLEOTIDE SEQUENCE [LARGE SCALE GENOMIC DNA]</scope>
    <source>
        <strain evidence="1 2">FSL R7-0666</strain>
    </source>
</reference>
<dbReference type="Pfam" id="PF19668">
    <property type="entry name" value="DUF6171"/>
    <property type="match status" value="1"/>
</dbReference>
<accession>A0ABU9VFQ9</accession>
<keyword evidence="2" id="KW-1185">Reference proteome</keyword>
<proteinExistence type="predicted"/>
<dbReference type="Proteomes" id="UP001418796">
    <property type="component" value="Unassembled WGS sequence"/>
</dbReference>
<gene>
    <name evidence="1" type="ORF">MKY91_06160</name>
</gene>
<protein>
    <submittedName>
        <fullName evidence="1">DUF6171 family protein</fullName>
    </submittedName>
</protein>
<organism evidence="1 2">
    <name type="scientific">Alkalicoccobacillus gibsonii</name>
    <dbReference type="NCBI Taxonomy" id="79881"/>
    <lineage>
        <taxon>Bacteria</taxon>
        <taxon>Bacillati</taxon>
        <taxon>Bacillota</taxon>
        <taxon>Bacilli</taxon>
        <taxon>Bacillales</taxon>
        <taxon>Bacillaceae</taxon>
        <taxon>Alkalicoccobacillus</taxon>
    </lineage>
</organism>
<evidence type="ECO:0000313" key="1">
    <source>
        <dbReference type="EMBL" id="MEN0642743.1"/>
    </source>
</evidence>